<dbReference type="SUPFAM" id="SSF90123">
    <property type="entry name" value="ABC transporter transmembrane region"/>
    <property type="match status" value="1"/>
</dbReference>
<keyword evidence="4" id="KW-0547">Nucleotide-binding</keyword>
<dbReference type="PANTHER" id="PTHR24221:SF397">
    <property type="entry name" value="ABC TRANSPORTER, ATP-BINDING TRANSMEMBRANE PROTEIN"/>
    <property type="match status" value="1"/>
</dbReference>
<evidence type="ECO:0000256" key="1">
    <source>
        <dbReference type="ARBA" id="ARBA00004651"/>
    </source>
</evidence>
<evidence type="ECO:0008006" key="13">
    <source>
        <dbReference type="Google" id="ProtNLM"/>
    </source>
</evidence>
<evidence type="ECO:0000256" key="7">
    <source>
        <dbReference type="ARBA" id="ARBA00023136"/>
    </source>
</evidence>
<dbReference type="GO" id="GO:0005886">
    <property type="term" value="C:plasma membrane"/>
    <property type="evidence" value="ECO:0007669"/>
    <property type="project" value="UniProtKB-SubCell"/>
</dbReference>
<sequence length="583" mass="63944">MAYWRRGKVMLKRMFALSDQGARDLNKGIAATTLSNIVLILPVSLLILVVMELLNGIGGGSAGLERTVSWLPLYGVLTVVLFAMVFATQWLQYNKTYTVAYQESANRRIVLAEKLRKLPLSFFGQKNLADLTATIMGDCTALERVFANAIPQMLGTIFMFILTVLGLIILDWRLGLCIALPVPVAALVVIAARQAQQKAERANLDAKRTAYDGVQEYLETIGELKACSREKEYLEGLEQKLDQVVRCSFRNELAPGAATTAAQFILRFGLVAVLLAGGYLVARGSLSIPMFILFLLFAGRIYDPFTSCFMMLAEVFSSLVSVGRMKQIDATPEQTGDPVCNNQGYDLEFDQVVFSYNDEPVLKGISFVAKQGEITALVGPSGSGKSTVSRLAARFWDADSGRITLGGVDITKVEPETLFRNFAIVFQDVMLFDDTVMENIRLGRRGATDEEVRAAARAAQCEEFIERLPEGYRTNIGENGSALSGGERQRISIARALLKDAPVVLLDEATASMDAESETLVQEALSVLLKNKTVMVIAHRMRTVANADKIVVLDKGRIREQGTPAQLIEQGGLYAHLVSLQQN</sequence>
<dbReference type="AlphaFoldDB" id="Q24TM7"/>
<feature type="transmembrane region" description="Helical" evidence="8">
    <location>
        <begin position="71"/>
        <end position="91"/>
    </location>
</feature>
<evidence type="ECO:0000313" key="12">
    <source>
        <dbReference type="Proteomes" id="UP000001946"/>
    </source>
</evidence>
<evidence type="ECO:0000256" key="8">
    <source>
        <dbReference type="SAM" id="Phobius"/>
    </source>
</evidence>
<evidence type="ECO:0000256" key="5">
    <source>
        <dbReference type="ARBA" id="ARBA00022840"/>
    </source>
</evidence>
<dbReference type="HOGENOM" id="CLU_000604_84_9_9"/>
<dbReference type="InterPro" id="IPR017871">
    <property type="entry name" value="ABC_transporter-like_CS"/>
</dbReference>
<dbReference type="GO" id="GO:0034040">
    <property type="term" value="F:ATPase-coupled lipid transmembrane transporter activity"/>
    <property type="evidence" value="ECO:0007669"/>
    <property type="project" value="TreeGrafter"/>
</dbReference>
<dbReference type="InterPro" id="IPR039421">
    <property type="entry name" value="Type_1_exporter"/>
</dbReference>
<dbReference type="PROSITE" id="PS00211">
    <property type="entry name" value="ABC_TRANSPORTER_1"/>
    <property type="match status" value="1"/>
</dbReference>
<keyword evidence="12" id="KW-1185">Reference proteome</keyword>
<dbReference type="InterPro" id="IPR027417">
    <property type="entry name" value="P-loop_NTPase"/>
</dbReference>
<accession>Q24TM7</accession>
<reference evidence="11 12" key="1">
    <citation type="journal article" date="2006" name="J. Bacteriol.">
        <title>Complete genome sequence of the dehalorespiring bacterium Desulfitobacterium hafniense Y51 and comparison with Dehalococcoides ethenogenes 195.</title>
        <authorList>
            <person name="Nonaka H."/>
            <person name="Keresztes G."/>
            <person name="Shinoda Y."/>
            <person name="Ikenaga Y."/>
            <person name="Abe M."/>
            <person name="Naito K."/>
            <person name="Inatomi K."/>
            <person name="Furukawa K."/>
            <person name="Inui M."/>
            <person name="Yukawa H."/>
        </authorList>
    </citation>
    <scope>NUCLEOTIDE SEQUENCE [LARGE SCALE GENOMIC DNA]</scope>
    <source>
        <strain evidence="11 12">Y51</strain>
    </source>
</reference>
<name>Q24TM7_DESHY</name>
<dbReference type="SMART" id="SM00382">
    <property type="entry name" value="AAA"/>
    <property type="match status" value="1"/>
</dbReference>
<evidence type="ECO:0000256" key="2">
    <source>
        <dbReference type="ARBA" id="ARBA00022448"/>
    </source>
</evidence>
<organism evidence="11 12">
    <name type="scientific">Desulfitobacterium hafniense (strain Y51)</name>
    <dbReference type="NCBI Taxonomy" id="138119"/>
    <lineage>
        <taxon>Bacteria</taxon>
        <taxon>Bacillati</taxon>
        <taxon>Bacillota</taxon>
        <taxon>Clostridia</taxon>
        <taxon>Eubacteriales</taxon>
        <taxon>Desulfitobacteriaceae</taxon>
        <taxon>Desulfitobacterium</taxon>
    </lineage>
</organism>
<feature type="transmembrane region" description="Helical" evidence="8">
    <location>
        <begin position="29"/>
        <end position="51"/>
    </location>
</feature>
<evidence type="ECO:0000259" key="9">
    <source>
        <dbReference type="PROSITE" id="PS50893"/>
    </source>
</evidence>
<dbReference type="FunFam" id="3.40.50.300:FF:000287">
    <property type="entry name" value="Multidrug ABC transporter ATP-binding protein"/>
    <property type="match status" value="1"/>
</dbReference>
<dbReference type="PROSITE" id="PS50929">
    <property type="entry name" value="ABC_TM1F"/>
    <property type="match status" value="1"/>
</dbReference>
<dbReference type="Proteomes" id="UP000001946">
    <property type="component" value="Chromosome"/>
</dbReference>
<dbReference type="GO" id="GO:0005524">
    <property type="term" value="F:ATP binding"/>
    <property type="evidence" value="ECO:0007669"/>
    <property type="project" value="UniProtKB-KW"/>
</dbReference>
<keyword evidence="7 8" id="KW-0472">Membrane</keyword>
<keyword evidence="2" id="KW-0813">Transport</keyword>
<dbReference type="eggNOG" id="COG1132">
    <property type="taxonomic scope" value="Bacteria"/>
</dbReference>
<dbReference type="InterPro" id="IPR003593">
    <property type="entry name" value="AAA+_ATPase"/>
</dbReference>
<proteinExistence type="predicted"/>
<feature type="transmembrane region" description="Helical" evidence="8">
    <location>
        <begin position="172"/>
        <end position="192"/>
    </location>
</feature>
<keyword evidence="5" id="KW-0067">ATP-binding</keyword>
<keyword evidence="3 8" id="KW-0812">Transmembrane</keyword>
<dbReference type="InterPro" id="IPR003439">
    <property type="entry name" value="ABC_transporter-like_ATP-bd"/>
</dbReference>
<dbReference type="PANTHER" id="PTHR24221">
    <property type="entry name" value="ATP-BINDING CASSETTE SUB-FAMILY B"/>
    <property type="match status" value="1"/>
</dbReference>
<keyword evidence="6 8" id="KW-1133">Transmembrane helix</keyword>
<dbReference type="SUPFAM" id="SSF52540">
    <property type="entry name" value="P-loop containing nucleoside triphosphate hydrolases"/>
    <property type="match status" value="1"/>
</dbReference>
<dbReference type="KEGG" id="dsy:DSY2826"/>
<evidence type="ECO:0000256" key="3">
    <source>
        <dbReference type="ARBA" id="ARBA00022692"/>
    </source>
</evidence>
<dbReference type="GO" id="GO:0140359">
    <property type="term" value="F:ABC-type transporter activity"/>
    <property type="evidence" value="ECO:0007669"/>
    <property type="project" value="InterPro"/>
</dbReference>
<gene>
    <name evidence="11" type="ordered locus">DSY2826</name>
</gene>
<protein>
    <recommendedName>
        <fullName evidence="13">ABC transporter ATP-binding protein</fullName>
    </recommendedName>
</protein>
<dbReference type="CDD" id="cd07346">
    <property type="entry name" value="ABC_6TM_exporters"/>
    <property type="match status" value="1"/>
</dbReference>
<evidence type="ECO:0000256" key="4">
    <source>
        <dbReference type="ARBA" id="ARBA00022741"/>
    </source>
</evidence>
<feature type="domain" description="ABC transmembrane type-1" evidence="10">
    <location>
        <begin position="28"/>
        <end position="317"/>
    </location>
</feature>
<feature type="transmembrane region" description="Helical" evidence="8">
    <location>
        <begin position="264"/>
        <end position="282"/>
    </location>
</feature>
<dbReference type="Pfam" id="PF00005">
    <property type="entry name" value="ABC_tran"/>
    <property type="match status" value="1"/>
</dbReference>
<dbReference type="Gene3D" id="1.20.1560.10">
    <property type="entry name" value="ABC transporter type 1, transmembrane domain"/>
    <property type="match status" value="1"/>
</dbReference>
<comment type="subcellular location">
    <subcellularLocation>
        <location evidence="1">Cell membrane</location>
        <topology evidence="1">Multi-pass membrane protein</topology>
    </subcellularLocation>
</comment>
<dbReference type="InterPro" id="IPR011527">
    <property type="entry name" value="ABC1_TM_dom"/>
</dbReference>
<evidence type="ECO:0000313" key="11">
    <source>
        <dbReference type="EMBL" id="BAE84615.1"/>
    </source>
</evidence>
<dbReference type="EMBL" id="AP008230">
    <property type="protein sequence ID" value="BAE84615.1"/>
    <property type="molecule type" value="Genomic_DNA"/>
</dbReference>
<evidence type="ECO:0000256" key="6">
    <source>
        <dbReference type="ARBA" id="ARBA00022989"/>
    </source>
</evidence>
<dbReference type="Gene3D" id="3.40.50.300">
    <property type="entry name" value="P-loop containing nucleotide triphosphate hydrolases"/>
    <property type="match status" value="1"/>
</dbReference>
<feature type="transmembrane region" description="Helical" evidence="8">
    <location>
        <begin position="145"/>
        <end position="166"/>
    </location>
</feature>
<dbReference type="Pfam" id="PF00664">
    <property type="entry name" value="ABC_membrane"/>
    <property type="match status" value="1"/>
</dbReference>
<feature type="domain" description="ABC transporter" evidence="9">
    <location>
        <begin position="347"/>
        <end position="580"/>
    </location>
</feature>
<evidence type="ECO:0000259" key="10">
    <source>
        <dbReference type="PROSITE" id="PS50929"/>
    </source>
</evidence>
<dbReference type="STRING" id="138119.DSY2826"/>
<dbReference type="InterPro" id="IPR036640">
    <property type="entry name" value="ABC1_TM_sf"/>
</dbReference>
<dbReference type="PROSITE" id="PS50893">
    <property type="entry name" value="ABC_TRANSPORTER_2"/>
    <property type="match status" value="1"/>
</dbReference>
<dbReference type="GO" id="GO:0016887">
    <property type="term" value="F:ATP hydrolysis activity"/>
    <property type="evidence" value="ECO:0007669"/>
    <property type="project" value="InterPro"/>
</dbReference>